<evidence type="ECO:0000256" key="1">
    <source>
        <dbReference type="SAM" id="MobiDB-lite"/>
    </source>
</evidence>
<evidence type="ECO:0000313" key="3">
    <source>
        <dbReference type="Proteomes" id="UP001610335"/>
    </source>
</evidence>
<protein>
    <submittedName>
        <fullName evidence="2">Uncharacterized protein</fullName>
    </submittedName>
</protein>
<accession>A0ABR4IVM6</accession>
<feature type="compositionally biased region" description="Basic and acidic residues" evidence="1">
    <location>
        <begin position="330"/>
        <end position="373"/>
    </location>
</feature>
<feature type="region of interest" description="Disordered" evidence="1">
    <location>
        <begin position="1"/>
        <end position="43"/>
    </location>
</feature>
<feature type="region of interest" description="Disordered" evidence="1">
    <location>
        <begin position="105"/>
        <end position="140"/>
    </location>
</feature>
<evidence type="ECO:0000313" key="2">
    <source>
        <dbReference type="EMBL" id="KAL2831826.1"/>
    </source>
</evidence>
<feature type="compositionally biased region" description="Polar residues" evidence="1">
    <location>
        <begin position="1"/>
        <end position="38"/>
    </location>
</feature>
<feature type="region of interest" description="Disordered" evidence="1">
    <location>
        <begin position="330"/>
        <end position="401"/>
    </location>
</feature>
<comment type="caution">
    <text evidence="2">The sequence shown here is derived from an EMBL/GenBank/DDBJ whole genome shotgun (WGS) entry which is preliminary data.</text>
</comment>
<dbReference type="Proteomes" id="UP001610335">
    <property type="component" value="Unassembled WGS sequence"/>
</dbReference>
<name>A0ABR4IVM6_9EURO</name>
<dbReference type="EMBL" id="JBFXLS010000008">
    <property type="protein sequence ID" value="KAL2831826.1"/>
    <property type="molecule type" value="Genomic_DNA"/>
</dbReference>
<reference evidence="2 3" key="1">
    <citation type="submission" date="2024-07" db="EMBL/GenBank/DDBJ databases">
        <title>Section-level genome sequencing and comparative genomics of Aspergillus sections Usti and Cavernicolus.</title>
        <authorList>
            <consortium name="Lawrence Berkeley National Laboratory"/>
            <person name="Nybo J.L."/>
            <person name="Vesth T.C."/>
            <person name="Theobald S."/>
            <person name="Frisvad J.C."/>
            <person name="Larsen T.O."/>
            <person name="Kjaerboelling I."/>
            <person name="Rothschild-Mancinelli K."/>
            <person name="Lyhne E.K."/>
            <person name="Kogle M.E."/>
            <person name="Barry K."/>
            <person name="Clum A."/>
            <person name="Na H."/>
            <person name="Ledsgaard L."/>
            <person name="Lin J."/>
            <person name="Lipzen A."/>
            <person name="Kuo A."/>
            <person name="Riley R."/>
            <person name="Mondo S."/>
            <person name="LaButti K."/>
            <person name="Haridas S."/>
            <person name="Pangalinan J."/>
            <person name="Salamov A.A."/>
            <person name="Simmons B.A."/>
            <person name="Magnuson J.K."/>
            <person name="Chen J."/>
            <person name="Drula E."/>
            <person name="Henrissat B."/>
            <person name="Wiebenga A."/>
            <person name="Lubbers R.J."/>
            <person name="Gomes A.C."/>
            <person name="Makela M.R."/>
            <person name="Stajich J."/>
            <person name="Grigoriev I.V."/>
            <person name="Mortensen U.H."/>
            <person name="De vries R.P."/>
            <person name="Baker S.E."/>
            <person name="Andersen M.R."/>
        </authorList>
    </citation>
    <scope>NUCLEOTIDE SEQUENCE [LARGE SCALE GENOMIC DNA]</scope>
    <source>
        <strain evidence="2 3">CBS 600.67</strain>
    </source>
</reference>
<sequence>MNSTATPNHQQHPPSTSAGEFSSNQPPSSNADQNTHIATSGYAPSENQLAGLVEAATAAAGQDVSEWAAAAAVAAAAGNQHHLDGYVPEIQLDEDGFGDGGYAGMTGGRQYRGPGSVSGNEHSQSLGLTRSGTKKRKRNEDALDPALTAASTGLGQHQNQSQQHQPQHHSNHHTSPYGGEALEIRSTTPQSLAEARAVGLHSAAALFRQTSTNKKYTRPPMSKMFSSLELSPENFLHLQAAAKGYMLDDRHPERRECVGQRGKGDTEMVKLRLWNCVRHFLEVEGNGSRFFGDHVVNEGMPPRTYVWPRDQQKIISLVIPLLRRMVTNERQRQYAVESRKGGVEARRRRKTEDSIPEFHDNSPPRFPAEEHLQMHTQHHLPDGYSSTQHPLQAPPQPSQPELTLQVTDLGLTDLFLDGYTTDWDVISKSYDTYNQNYELDNLWALSGLQLGDWRGLVAAVDSHYQIIHEGDYDCHPYCEDENVGRILNSHSAADLNWRIRGSADRPARKEFASSITHDVSRVIRDILAAKQGVHDHTPMPQTQPMPLSFHHPAETSNVVLTIPSPLHLRLNILQRGKRIAPPYELPASQCPDIANARQLLCRKFASDLPGIPSDPDSDIATNAWNASVGWLFKVWLPDGLIPIENDSDWTLALLAAEKVDWMDGELKVLVEIENQ</sequence>
<feature type="compositionally biased region" description="Polar residues" evidence="1">
    <location>
        <begin position="117"/>
        <end position="131"/>
    </location>
</feature>
<feature type="compositionally biased region" description="Low complexity" evidence="1">
    <location>
        <begin position="156"/>
        <end position="165"/>
    </location>
</feature>
<organism evidence="2 3">
    <name type="scientific">Aspergillus cavernicola</name>
    <dbReference type="NCBI Taxonomy" id="176166"/>
    <lineage>
        <taxon>Eukaryota</taxon>
        <taxon>Fungi</taxon>
        <taxon>Dikarya</taxon>
        <taxon>Ascomycota</taxon>
        <taxon>Pezizomycotina</taxon>
        <taxon>Eurotiomycetes</taxon>
        <taxon>Eurotiomycetidae</taxon>
        <taxon>Eurotiales</taxon>
        <taxon>Aspergillaceae</taxon>
        <taxon>Aspergillus</taxon>
        <taxon>Aspergillus subgen. Nidulantes</taxon>
    </lineage>
</organism>
<feature type="region of interest" description="Disordered" evidence="1">
    <location>
        <begin position="152"/>
        <end position="180"/>
    </location>
</feature>
<gene>
    <name evidence="2" type="ORF">BDW59DRAFT_140099</name>
</gene>
<proteinExistence type="predicted"/>
<keyword evidence="3" id="KW-1185">Reference proteome</keyword>